<sequence>MVCEFLPPKYKAKLVDLAKPVELAEAGYTLQSAYKIKQKKVISDEKCEELVKILGERLRP</sequence>
<keyword evidence="1" id="KW-0614">Plasmid</keyword>
<evidence type="ECO:0000313" key="1">
    <source>
        <dbReference type="EMBL" id="CAA12522.1"/>
    </source>
</evidence>
<gene>
    <name evidence="1" type="primary">pepJ</name>
</gene>
<organism evidence="1">
    <name type="scientific">Acidianus ambivalens</name>
    <name type="common">Desulfurolobus ambivalens</name>
    <dbReference type="NCBI Taxonomy" id="2283"/>
    <lineage>
        <taxon>Archaea</taxon>
        <taxon>Thermoproteota</taxon>
        <taxon>Thermoprotei</taxon>
        <taxon>Sulfolobales</taxon>
        <taxon>Sulfolobaceae</taxon>
        <taxon>Acidianus</taxon>
    </lineage>
</organism>
<accession>O57699</accession>
<geneLocation type="plasmid" evidence="1">
    <name>pDL10</name>
</geneLocation>
<proteinExistence type="predicted"/>
<dbReference type="AlphaFoldDB" id="O57699"/>
<name>O57699_ACIAM</name>
<dbReference type="PIR" id="T00005">
    <property type="entry name" value="T00005"/>
</dbReference>
<reference evidence="1" key="1">
    <citation type="journal article" date="1999" name="Genetics">
        <title>Molecular analysis of pDL10 from Acidianus ambivalens reveals a family of related plasmids from extremely thermophilic and acidophilic archaea.</title>
        <authorList>
            <person name="Kletzin A."/>
            <person name="Lieke A."/>
            <person name="Urich T."/>
            <person name="Charlebois R.L."/>
            <person name="Sensen C.W."/>
        </authorList>
    </citation>
    <scope>NUCLEOTIDE SEQUENCE [LARGE SCALE GENOMIC DNA]</scope>
    <source>
        <strain evidence="1">Lei 10</strain>
        <plasmid evidence="1">pDL10</plasmid>
    </source>
</reference>
<protein>
    <submittedName>
        <fullName evidence="1">Hypothetical PepJ protein</fullName>
    </submittedName>
</protein>
<dbReference type="RefSeq" id="WP_011167193.1">
    <property type="nucleotide sequence ID" value="NC_005562.1"/>
</dbReference>
<dbReference type="EMBL" id="AJ225333">
    <property type="protein sequence ID" value="CAA12522.1"/>
    <property type="molecule type" value="Genomic_DNA"/>
</dbReference>